<accession>Q5N7Z0</accession>
<sequence>MQRECIVSGPIDGCARVGGSDRRRRRRRSLRRATARVEALAACAVIAHASAGMVACGDRGACSHVYICTQVRIHK</sequence>
<organism evidence="1">
    <name type="scientific">Oryza sativa subsp. japonica</name>
    <name type="common">Rice</name>
    <dbReference type="NCBI Taxonomy" id="39947"/>
    <lineage>
        <taxon>Eukaryota</taxon>
        <taxon>Viridiplantae</taxon>
        <taxon>Streptophyta</taxon>
        <taxon>Embryophyta</taxon>
        <taxon>Tracheophyta</taxon>
        <taxon>Spermatophyta</taxon>
        <taxon>Magnoliopsida</taxon>
        <taxon>Liliopsida</taxon>
        <taxon>Poales</taxon>
        <taxon>Poaceae</taxon>
        <taxon>BOP clade</taxon>
        <taxon>Oryzoideae</taxon>
        <taxon>Oryzeae</taxon>
        <taxon>Oryzinae</taxon>
        <taxon>Oryza</taxon>
        <taxon>Oryza sativa</taxon>
    </lineage>
</organism>
<dbReference type="Proteomes" id="UP000817658">
    <property type="component" value="Chromosome 1"/>
</dbReference>
<dbReference type="AlphaFoldDB" id="Q5N7Z0"/>
<gene>
    <name evidence="1" type="ORF">P0443E07.30</name>
</gene>
<proteinExistence type="predicted"/>
<name>Q5N7Z0_ORYSJ</name>
<protein>
    <submittedName>
        <fullName evidence="1">Uncharacterized protein</fullName>
    </submittedName>
</protein>
<reference evidence="1" key="1">
    <citation type="journal article" date="2002" name="Nature">
        <title>The genome sequence and structure of rice chromosome 1.</title>
        <authorList>
            <person name="Sasaki T."/>
            <person name="Matsumoto T."/>
            <person name="Yamamoto K."/>
            <person name="Sakata K."/>
            <person name="Baba T."/>
            <person name="Katayose Y."/>
            <person name="Wu J."/>
            <person name="Niimura Y."/>
            <person name="Cheng Z."/>
            <person name="Nagamura Y."/>
            <person name="Antonio B.A."/>
            <person name="Kanamori H."/>
            <person name="Hosokawa S."/>
            <person name="Masukawa M."/>
            <person name="Arikawa K."/>
            <person name="Chiden Y."/>
            <person name="Hayashi M."/>
            <person name="Okamoto M."/>
            <person name="Ando T."/>
            <person name="Aoki H."/>
            <person name="Arita K."/>
            <person name="Hamada M."/>
            <person name="Harada C."/>
            <person name="Hijishita S."/>
            <person name="Honda M."/>
            <person name="Ichikawa Y."/>
            <person name="Idonuma A."/>
            <person name="Iijima M."/>
            <person name="Ikeda M."/>
            <person name="Ikeno M."/>
            <person name="Itoh S."/>
            <person name="Itoh T."/>
            <person name="Itoh Y."/>
            <person name="Itoh Y."/>
            <person name="Iwabuchi A."/>
            <person name="Kamiya K."/>
            <person name="Karasawa W."/>
            <person name="Katagiri S."/>
            <person name="Kikuta A."/>
            <person name="Kobayashi N."/>
            <person name="Kono I."/>
            <person name="Machita K."/>
            <person name="Maehara T."/>
            <person name="Mizuno H."/>
            <person name="Mizubayashi T."/>
            <person name="Mukai Y."/>
            <person name="Nagasaki H."/>
            <person name="Nakashima M."/>
            <person name="Nakama Y."/>
            <person name="Nakamichi Y."/>
            <person name="Nakamura M."/>
            <person name="Namiki N."/>
            <person name="Negishi M."/>
            <person name="Ohta I."/>
            <person name="Ono N."/>
            <person name="Saji S."/>
            <person name="Sakai K."/>
            <person name="Shibata M."/>
            <person name="Shimokawa T."/>
            <person name="Shomura A."/>
            <person name="Song J."/>
            <person name="Takazaki Y."/>
            <person name="Terasawa K."/>
            <person name="Tsuji K."/>
            <person name="Waki K."/>
            <person name="Yamagata H."/>
            <person name="Yamane H."/>
            <person name="Yoshiki S."/>
            <person name="Yoshihara R."/>
            <person name="Yukawa K."/>
            <person name="Zhong H."/>
            <person name="Iwama H."/>
            <person name="Endo T."/>
            <person name="Ito H."/>
            <person name="Hahn J.H."/>
            <person name="Kim H.I."/>
            <person name="Eun M.Y."/>
            <person name="Yano M."/>
            <person name="Jiang J."/>
            <person name="Gojobori T."/>
        </authorList>
    </citation>
    <scope>NUCLEOTIDE SEQUENCE</scope>
</reference>
<dbReference type="EMBL" id="AP002900">
    <property type="protein sequence ID" value="BAD81512.1"/>
    <property type="molecule type" value="Genomic_DNA"/>
</dbReference>
<evidence type="ECO:0000313" key="1">
    <source>
        <dbReference type="EMBL" id="BAD81512.1"/>
    </source>
</evidence>